<protein>
    <recommendedName>
        <fullName evidence="3">Lipoprotein</fullName>
    </recommendedName>
</protein>
<comment type="caution">
    <text evidence="1">The sequence shown here is derived from an EMBL/GenBank/DDBJ whole genome shotgun (WGS) entry which is preliminary data.</text>
</comment>
<evidence type="ECO:0000313" key="1">
    <source>
        <dbReference type="EMBL" id="OGD23539.1"/>
    </source>
</evidence>
<dbReference type="Proteomes" id="UP000176639">
    <property type="component" value="Unassembled WGS sequence"/>
</dbReference>
<organism evidence="1 2">
    <name type="scientific">Candidatus Azambacteria bacterium RBG_16_47_10</name>
    <dbReference type="NCBI Taxonomy" id="1797292"/>
    <lineage>
        <taxon>Bacteria</taxon>
        <taxon>Candidatus Azamiibacteriota</taxon>
    </lineage>
</organism>
<accession>A0A1F5AYX3</accession>
<name>A0A1F5AYX3_9BACT</name>
<sequence>MEILKRMLKDIVLPWIVILLFILAGSLTGCTAIETTRITITDSSHLRVLLWNESPYRVRLEGVKTGWLGPREAIIFNTECAGKFDGVAHAYKIIGTADTGEDAGFYMGERTFSFRTDGYNNTYYGESYDAVVVISSFYKSSNLPFGAEKTHIPFYVGPCGSKILPDIKFRWGK</sequence>
<dbReference type="PROSITE" id="PS51257">
    <property type="entry name" value="PROKAR_LIPOPROTEIN"/>
    <property type="match status" value="1"/>
</dbReference>
<evidence type="ECO:0008006" key="3">
    <source>
        <dbReference type="Google" id="ProtNLM"/>
    </source>
</evidence>
<gene>
    <name evidence="1" type="ORF">A2Z10_00615</name>
</gene>
<dbReference type="EMBL" id="MEYI01000036">
    <property type="protein sequence ID" value="OGD23539.1"/>
    <property type="molecule type" value="Genomic_DNA"/>
</dbReference>
<dbReference type="AlphaFoldDB" id="A0A1F5AYX3"/>
<evidence type="ECO:0000313" key="2">
    <source>
        <dbReference type="Proteomes" id="UP000176639"/>
    </source>
</evidence>
<proteinExistence type="predicted"/>
<reference evidence="1 2" key="1">
    <citation type="journal article" date="2016" name="Nat. Commun.">
        <title>Thousands of microbial genomes shed light on interconnected biogeochemical processes in an aquifer system.</title>
        <authorList>
            <person name="Anantharaman K."/>
            <person name="Brown C.T."/>
            <person name="Hug L.A."/>
            <person name="Sharon I."/>
            <person name="Castelle C.J."/>
            <person name="Probst A.J."/>
            <person name="Thomas B.C."/>
            <person name="Singh A."/>
            <person name="Wilkins M.J."/>
            <person name="Karaoz U."/>
            <person name="Brodie E.L."/>
            <person name="Williams K.H."/>
            <person name="Hubbard S.S."/>
            <person name="Banfield J.F."/>
        </authorList>
    </citation>
    <scope>NUCLEOTIDE SEQUENCE [LARGE SCALE GENOMIC DNA]</scope>
</reference>